<evidence type="ECO:0000256" key="5">
    <source>
        <dbReference type="SAM" id="Coils"/>
    </source>
</evidence>
<keyword evidence="1" id="KW-0479">Metal-binding</keyword>
<dbReference type="OrthoDB" id="264520at2759"/>
<organism evidence="7 8">
    <name type="scientific">Holothuria leucospilota</name>
    <name type="common">Black long sea cucumber</name>
    <name type="synonym">Mertensiothuria leucospilota</name>
    <dbReference type="NCBI Taxonomy" id="206669"/>
    <lineage>
        <taxon>Eukaryota</taxon>
        <taxon>Metazoa</taxon>
        <taxon>Echinodermata</taxon>
        <taxon>Eleutherozoa</taxon>
        <taxon>Echinozoa</taxon>
        <taxon>Holothuroidea</taxon>
        <taxon>Aspidochirotacea</taxon>
        <taxon>Aspidochirotida</taxon>
        <taxon>Holothuriidae</taxon>
        <taxon>Holothuria</taxon>
    </lineage>
</organism>
<dbReference type="InterPro" id="IPR011042">
    <property type="entry name" value="6-blade_b-propeller_TolB-like"/>
</dbReference>
<evidence type="ECO:0000256" key="2">
    <source>
        <dbReference type="ARBA" id="ARBA00022771"/>
    </source>
</evidence>
<dbReference type="PANTHER" id="PTHR25462">
    <property type="entry name" value="BONUS, ISOFORM C-RELATED"/>
    <property type="match status" value="1"/>
</dbReference>
<dbReference type="InterPro" id="IPR000315">
    <property type="entry name" value="Znf_B-box"/>
</dbReference>
<evidence type="ECO:0000256" key="1">
    <source>
        <dbReference type="ARBA" id="ARBA00022723"/>
    </source>
</evidence>
<protein>
    <submittedName>
        <fullName evidence="7">E3 ubiquitin-protein ligase TRIM56</fullName>
    </submittedName>
</protein>
<dbReference type="Gene3D" id="3.30.160.60">
    <property type="entry name" value="Classic Zinc Finger"/>
    <property type="match status" value="1"/>
</dbReference>
<evidence type="ECO:0000256" key="4">
    <source>
        <dbReference type="PROSITE-ProRule" id="PRU00175"/>
    </source>
</evidence>
<name>A0A9Q1BT85_HOLLE</name>
<dbReference type="Gene3D" id="2.120.10.30">
    <property type="entry name" value="TolB, C-terminal domain"/>
    <property type="match status" value="1"/>
</dbReference>
<dbReference type="GO" id="GO:0008270">
    <property type="term" value="F:zinc ion binding"/>
    <property type="evidence" value="ECO:0007669"/>
    <property type="project" value="UniProtKB-KW"/>
</dbReference>
<dbReference type="PANTHER" id="PTHR25462:SF296">
    <property type="entry name" value="MEIOTIC P26, ISOFORM F"/>
    <property type="match status" value="1"/>
</dbReference>
<evidence type="ECO:0000259" key="6">
    <source>
        <dbReference type="PROSITE" id="PS50089"/>
    </source>
</evidence>
<sequence>MASSESPVKIIDEQFCQCPICFQQYNEPKLLPCLHRYCSECLKKIIEKNQGVTVLKCPECRDEFSVPNNGVDGLKTDFYIKNIIEYIQLQISFEDNHVRECCDCSKKLNVKGFCFKCNDVLCKSCYGHHLTKKILKDHVQHTISVEDLKSKNLRLENLISLKEAPRCRLHPQNLSQLCCKDCNNIPICVTCTYGSHKSHSISDVGTLATQERFKLKKDLQGLNQYKVWFSLTSGSAEAKKQQHISDLNSEKSSYQEKHKSQIKSTQQEIKQMKENYQKSKNEIEMKREQDVRQQREKMKKEIQKIKTQYGNICNEIRKKAEHELKELQQTLDEQMKDKCKNISILEGQLKSFITLNKRKMEEGLRKFEEIKEQFEGISKRCENLKTTAESILGSKNDWTAVHCIPDVCSAIERLNDEVERNCPESRCFRGISIAESEDSPIDIEGMNNTAWTVYHITSNDDGSIVITGDAPKDCRHITVINTRGNVLRQEKFVGSDYYHFGVFASKFKVATVYSNKIGLHDIRDSSYVEKDIKDIISDWPTDRQVKCVTTDLDNNHIFVGVYGSREIYVFDHQLKYHHTFTLPRLMKYRHDMTVICGNLIVCDSTYCDVFVISMEGVQGTLLQKLPSPDIKPDEGHYRISPISVCGDKNGFIYVLWMSGMTFAPGKRFLSQYSQDGSKILSTRPVTKNARCITTVAADDQEKLLLVTQESARLFVFDIM</sequence>
<evidence type="ECO:0000256" key="3">
    <source>
        <dbReference type="ARBA" id="ARBA00022833"/>
    </source>
</evidence>
<dbReference type="AlphaFoldDB" id="A0A9Q1BT85"/>
<proteinExistence type="predicted"/>
<keyword evidence="3" id="KW-0862">Zinc</keyword>
<accession>A0A9Q1BT85</accession>
<keyword evidence="8" id="KW-1185">Reference proteome</keyword>
<dbReference type="Pfam" id="PF00097">
    <property type="entry name" value="zf-C3HC4"/>
    <property type="match status" value="1"/>
</dbReference>
<feature type="coiled-coil region" evidence="5">
    <location>
        <begin position="255"/>
        <end position="337"/>
    </location>
</feature>
<evidence type="ECO:0000313" key="8">
    <source>
        <dbReference type="Proteomes" id="UP001152320"/>
    </source>
</evidence>
<dbReference type="InterPro" id="IPR001841">
    <property type="entry name" value="Znf_RING"/>
</dbReference>
<dbReference type="CDD" id="cd16579">
    <property type="entry name" value="RING-HC_PML_C-V"/>
    <property type="match status" value="1"/>
</dbReference>
<dbReference type="Pfam" id="PF00643">
    <property type="entry name" value="zf-B_box"/>
    <property type="match status" value="1"/>
</dbReference>
<comment type="caution">
    <text evidence="7">The sequence shown here is derived from an EMBL/GenBank/DDBJ whole genome shotgun (WGS) entry which is preliminary data.</text>
</comment>
<dbReference type="InterPro" id="IPR047153">
    <property type="entry name" value="TRIM45/56/19-like"/>
</dbReference>
<dbReference type="EMBL" id="JAIZAY010000012">
    <property type="protein sequence ID" value="KAJ8032347.1"/>
    <property type="molecule type" value="Genomic_DNA"/>
</dbReference>
<dbReference type="InterPro" id="IPR018957">
    <property type="entry name" value="Znf_C3HC4_RING-type"/>
</dbReference>
<dbReference type="Proteomes" id="UP001152320">
    <property type="component" value="Chromosome 12"/>
</dbReference>
<gene>
    <name evidence="7" type="ORF">HOLleu_25855</name>
</gene>
<dbReference type="SUPFAM" id="SSF57850">
    <property type="entry name" value="RING/U-box"/>
    <property type="match status" value="1"/>
</dbReference>
<keyword evidence="2 4" id="KW-0863">Zinc-finger</keyword>
<dbReference type="Gene3D" id="3.30.40.10">
    <property type="entry name" value="Zinc/RING finger domain, C3HC4 (zinc finger)"/>
    <property type="match status" value="1"/>
</dbReference>
<dbReference type="PROSITE" id="PS00518">
    <property type="entry name" value="ZF_RING_1"/>
    <property type="match status" value="1"/>
</dbReference>
<feature type="domain" description="RING-type" evidence="6">
    <location>
        <begin position="18"/>
        <end position="61"/>
    </location>
</feature>
<keyword evidence="5" id="KW-0175">Coiled coil</keyword>
<evidence type="ECO:0000313" key="7">
    <source>
        <dbReference type="EMBL" id="KAJ8032347.1"/>
    </source>
</evidence>
<dbReference type="PROSITE" id="PS50089">
    <property type="entry name" value="ZF_RING_2"/>
    <property type="match status" value="1"/>
</dbReference>
<dbReference type="SUPFAM" id="SSF101898">
    <property type="entry name" value="NHL repeat"/>
    <property type="match status" value="1"/>
</dbReference>
<dbReference type="InterPro" id="IPR013083">
    <property type="entry name" value="Znf_RING/FYVE/PHD"/>
</dbReference>
<dbReference type="InterPro" id="IPR017907">
    <property type="entry name" value="Znf_RING_CS"/>
</dbReference>
<dbReference type="SUPFAM" id="SSF57845">
    <property type="entry name" value="B-box zinc-binding domain"/>
    <property type="match status" value="1"/>
</dbReference>
<dbReference type="SMART" id="SM00184">
    <property type="entry name" value="RING"/>
    <property type="match status" value="1"/>
</dbReference>
<reference evidence="7" key="1">
    <citation type="submission" date="2021-10" db="EMBL/GenBank/DDBJ databases">
        <title>Tropical sea cucumber genome reveals ecological adaptation and Cuvierian tubules defense mechanism.</title>
        <authorList>
            <person name="Chen T."/>
        </authorList>
    </citation>
    <scope>NUCLEOTIDE SEQUENCE</scope>
    <source>
        <strain evidence="7">Nanhai2018</strain>
        <tissue evidence="7">Muscle</tissue>
    </source>
</reference>